<keyword evidence="3" id="KW-1185">Reference proteome</keyword>
<sequence length="298" mass="33294">MKTLKITFIAFFCTSVAWAQSPEKALAKVSYSFSHIRDTTNRANPYTENMALLIGKNASVYASFDKITQDIERKRQLEEQVKNLAPGEPIRINVGKVKPTSAVEFYSFFKENKLFTRELLINIYLTEEPLPKISWKITKDTASFSGIACKKATAHFKGRNWTAWFAPELPFQSGPWKLNGLPGLIIEAYDDKKEVQFLFAGFENIKEEVAEKPALDPENTIVATTSALAGKEIKLPTNAIRTTVSELNKLKEARAKDPVGFVKAQMANSGVTISSTNKLAEIASKNTFNNPIELPEHN</sequence>
<feature type="signal peptide" evidence="1">
    <location>
        <begin position="1"/>
        <end position="19"/>
    </location>
</feature>
<name>A0ABU7I3P5_9SPHI</name>
<keyword evidence="1" id="KW-0732">Signal</keyword>
<dbReference type="RefSeq" id="WP_330106334.1">
    <property type="nucleotide sequence ID" value="NZ_JAZDQT010000001.1"/>
</dbReference>
<evidence type="ECO:0000256" key="1">
    <source>
        <dbReference type="SAM" id="SignalP"/>
    </source>
</evidence>
<dbReference type="InterPro" id="IPR005901">
    <property type="entry name" value="GLPGLI"/>
</dbReference>
<dbReference type="Pfam" id="PF09697">
    <property type="entry name" value="Porph_ging"/>
    <property type="match status" value="1"/>
</dbReference>
<accession>A0ABU7I3P5</accession>
<dbReference type="Proteomes" id="UP001336835">
    <property type="component" value="Unassembled WGS sequence"/>
</dbReference>
<dbReference type="EMBL" id="JAZDQT010000001">
    <property type="protein sequence ID" value="MEE1943946.1"/>
    <property type="molecule type" value="Genomic_DNA"/>
</dbReference>
<protein>
    <submittedName>
        <fullName evidence="2">GLPGLI family protein</fullName>
    </submittedName>
</protein>
<gene>
    <name evidence="2" type="ORF">VRU48_02425</name>
</gene>
<comment type="caution">
    <text evidence="2">The sequence shown here is derived from an EMBL/GenBank/DDBJ whole genome shotgun (WGS) entry which is preliminary data.</text>
</comment>
<feature type="chain" id="PRO_5046434158" evidence="1">
    <location>
        <begin position="20"/>
        <end position="298"/>
    </location>
</feature>
<organism evidence="2 3">
    <name type="scientific">Pedobacter albus</name>
    <dbReference type="NCBI Taxonomy" id="3113905"/>
    <lineage>
        <taxon>Bacteria</taxon>
        <taxon>Pseudomonadati</taxon>
        <taxon>Bacteroidota</taxon>
        <taxon>Sphingobacteriia</taxon>
        <taxon>Sphingobacteriales</taxon>
        <taxon>Sphingobacteriaceae</taxon>
        <taxon>Pedobacter</taxon>
    </lineage>
</organism>
<dbReference type="NCBIfam" id="TIGR01200">
    <property type="entry name" value="GLPGLI"/>
    <property type="match status" value="1"/>
</dbReference>
<evidence type="ECO:0000313" key="2">
    <source>
        <dbReference type="EMBL" id="MEE1943946.1"/>
    </source>
</evidence>
<reference evidence="2 3" key="1">
    <citation type="submission" date="2024-01" db="EMBL/GenBank/DDBJ databases">
        <title>Pedobacter sp. nov., isolated from fresh soil.</title>
        <authorList>
            <person name="Le N.T.T."/>
        </authorList>
    </citation>
    <scope>NUCLEOTIDE SEQUENCE [LARGE SCALE GENOMIC DNA]</scope>
    <source>
        <strain evidence="2 3">KR3-3</strain>
    </source>
</reference>
<proteinExistence type="predicted"/>
<evidence type="ECO:0000313" key="3">
    <source>
        <dbReference type="Proteomes" id="UP001336835"/>
    </source>
</evidence>